<dbReference type="AlphaFoldDB" id="A0A0A9F7W2"/>
<keyword evidence="1" id="KW-0472">Membrane</keyword>
<accession>A0A0A9F7W2</accession>
<feature type="transmembrane region" description="Helical" evidence="1">
    <location>
        <begin position="13"/>
        <end position="36"/>
    </location>
</feature>
<organism evidence="2">
    <name type="scientific">Arundo donax</name>
    <name type="common">Giant reed</name>
    <name type="synonym">Donax arundinaceus</name>
    <dbReference type="NCBI Taxonomy" id="35708"/>
    <lineage>
        <taxon>Eukaryota</taxon>
        <taxon>Viridiplantae</taxon>
        <taxon>Streptophyta</taxon>
        <taxon>Embryophyta</taxon>
        <taxon>Tracheophyta</taxon>
        <taxon>Spermatophyta</taxon>
        <taxon>Magnoliopsida</taxon>
        <taxon>Liliopsida</taxon>
        <taxon>Poales</taxon>
        <taxon>Poaceae</taxon>
        <taxon>PACMAD clade</taxon>
        <taxon>Arundinoideae</taxon>
        <taxon>Arundineae</taxon>
        <taxon>Arundo</taxon>
    </lineage>
</organism>
<dbReference type="EMBL" id="GBRH01191675">
    <property type="protein sequence ID" value="JAE06221.1"/>
    <property type="molecule type" value="Transcribed_RNA"/>
</dbReference>
<evidence type="ECO:0000256" key="1">
    <source>
        <dbReference type="SAM" id="Phobius"/>
    </source>
</evidence>
<reference evidence="2" key="2">
    <citation type="journal article" date="2015" name="Data Brief">
        <title>Shoot transcriptome of the giant reed, Arundo donax.</title>
        <authorList>
            <person name="Barrero R.A."/>
            <person name="Guerrero F.D."/>
            <person name="Moolhuijzen P."/>
            <person name="Goolsby J.A."/>
            <person name="Tidwell J."/>
            <person name="Bellgard S.E."/>
            <person name="Bellgard M.I."/>
        </authorList>
    </citation>
    <scope>NUCLEOTIDE SEQUENCE</scope>
    <source>
        <tissue evidence="2">Shoot tissue taken approximately 20 cm above the soil surface</tissue>
    </source>
</reference>
<name>A0A0A9F7W2_ARUDO</name>
<sequence length="38" mass="4280">MVNSSTSATHHDITSICPFYLFACMCTFTHMTVIVLQQ</sequence>
<evidence type="ECO:0000313" key="2">
    <source>
        <dbReference type="EMBL" id="JAE06221.1"/>
    </source>
</evidence>
<keyword evidence="1" id="KW-0812">Transmembrane</keyword>
<protein>
    <submittedName>
        <fullName evidence="2">Uncharacterized protein</fullName>
    </submittedName>
</protein>
<reference evidence="2" key="1">
    <citation type="submission" date="2014-09" db="EMBL/GenBank/DDBJ databases">
        <authorList>
            <person name="Magalhaes I.L.F."/>
            <person name="Oliveira U."/>
            <person name="Santos F.R."/>
            <person name="Vidigal T.H.D.A."/>
            <person name="Brescovit A.D."/>
            <person name="Santos A.J."/>
        </authorList>
    </citation>
    <scope>NUCLEOTIDE SEQUENCE</scope>
    <source>
        <tissue evidence="2">Shoot tissue taken approximately 20 cm above the soil surface</tissue>
    </source>
</reference>
<proteinExistence type="predicted"/>
<keyword evidence="1" id="KW-1133">Transmembrane helix</keyword>